<evidence type="ECO:0000256" key="6">
    <source>
        <dbReference type="ARBA" id="ARBA00022692"/>
    </source>
</evidence>
<organism evidence="11 12">
    <name type="scientific">Microbacterium terrae</name>
    <dbReference type="NCBI Taxonomy" id="69369"/>
    <lineage>
        <taxon>Bacteria</taxon>
        <taxon>Bacillati</taxon>
        <taxon>Actinomycetota</taxon>
        <taxon>Actinomycetes</taxon>
        <taxon>Micrococcales</taxon>
        <taxon>Microbacteriaceae</taxon>
        <taxon>Microbacterium</taxon>
    </lineage>
</organism>
<evidence type="ECO:0000313" key="12">
    <source>
        <dbReference type="Proteomes" id="UP000033956"/>
    </source>
</evidence>
<dbReference type="Pfam" id="PF01061">
    <property type="entry name" value="ABC2_membrane"/>
    <property type="match status" value="1"/>
</dbReference>
<feature type="transmembrane region" description="Helical" evidence="9">
    <location>
        <begin position="43"/>
        <end position="68"/>
    </location>
</feature>
<gene>
    <name evidence="11" type="primary">tagG_1</name>
    <name evidence="11" type="ORF">RS81_01052</name>
</gene>
<feature type="domain" description="ABC transmembrane type-2" evidence="10">
    <location>
        <begin position="44"/>
        <end position="265"/>
    </location>
</feature>
<dbReference type="InterPro" id="IPR047817">
    <property type="entry name" value="ABC2_TM_bact-type"/>
</dbReference>
<feature type="transmembrane region" description="Helical" evidence="9">
    <location>
        <begin position="186"/>
        <end position="205"/>
    </location>
</feature>
<name>A0A0M2H8I6_9MICO</name>
<evidence type="ECO:0000256" key="2">
    <source>
        <dbReference type="ARBA" id="ARBA00007783"/>
    </source>
</evidence>
<dbReference type="GO" id="GO:0015920">
    <property type="term" value="P:lipopolysaccharide transport"/>
    <property type="evidence" value="ECO:0007669"/>
    <property type="project" value="TreeGrafter"/>
</dbReference>
<evidence type="ECO:0000259" key="10">
    <source>
        <dbReference type="PROSITE" id="PS51012"/>
    </source>
</evidence>
<dbReference type="STRING" id="92835.RS81_01052"/>
<dbReference type="PANTHER" id="PTHR30413">
    <property type="entry name" value="INNER MEMBRANE TRANSPORT PERMEASE"/>
    <property type="match status" value="1"/>
</dbReference>
<dbReference type="Proteomes" id="UP000033956">
    <property type="component" value="Unassembled WGS sequence"/>
</dbReference>
<dbReference type="RefSeq" id="WP_045275009.1">
    <property type="nucleotide sequence ID" value="NZ_BAAAUP010000003.1"/>
</dbReference>
<dbReference type="PROSITE" id="PS51012">
    <property type="entry name" value="ABC_TM2"/>
    <property type="match status" value="1"/>
</dbReference>
<dbReference type="GO" id="GO:0005886">
    <property type="term" value="C:plasma membrane"/>
    <property type="evidence" value="ECO:0007669"/>
    <property type="project" value="UniProtKB-SubCell"/>
</dbReference>
<keyword evidence="3 9" id="KW-0813">Transport</keyword>
<evidence type="ECO:0000256" key="1">
    <source>
        <dbReference type="ARBA" id="ARBA00004429"/>
    </source>
</evidence>
<dbReference type="PATRIC" id="fig|92835.4.peg.1074"/>
<reference evidence="11 12" key="1">
    <citation type="submission" date="2015-02" db="EMBL/GenBank/DDBJ databases">
        <title>Draft genome sequences of ten Microbacterium spp. with emphasis on heavy metal contaminated environments.</title>
        <authorList>
            <person name="Corretto E."/>
        </authorList>
    </citation>
    <scope>NUCLEOTIDE SEQUENCE [LARGE SCALE GENOMIC DNA]</scope>
    <source>
        <strain evidence="11 12">DSM 12510</strain>
    </source>
</reference>
<dbReference type="GO" id="GO:0140359">
    <property type="term" value="F:ABC-type transporter activity"/>
    <property type="evidence" value="ECO:0007669"/>
    <property type="project" value="InterPro"/>
</dbReference>
<sequence>MTRTIVTPPGRFNMPNWREVWAAREIFVRFGQKEILLRYRQTAVGVAWVFVQPLVAAGVFTIVFGGIAQLPSGGVPYFIFAFAGQMAWSLFSNIVSRASNSLVANLALVQKVFFPRIIVPLSVVTSILLDFTVSLGLFVVLLFVFGINPGWPILLLPFWVLVTILLAMGVGLAASSWMVKYRDVQYFLPWFLQILMYASPIAYSMEAVEERGLAWLFNLNPITWLMEAYRWSLLGQSAPALWQVLALAIAAIVSITLGVLSFQRNERLFADVI</sequence>
<keyword evidence="8 9" id="KW-0472">Membrane</keyword>
<feature type="transmembrane region" description="Helical" evidence="9">
    <location>
        <begin position="240"/>
        <end position="260"/>
    </location>
</feature>
<feature type="transmembrane region" description="Helical" evidence="9">
    <location>
        <begin position="153"/>
        <end position="174"/>
    </location>
</feature>
<keyword evidence="5" id="KW-0997">Cell inner membrane</keyword>
<evidence type="ECO:0000256" key="5">
    <source>
        <dbReference type="ARBA" id="ARBA00022519"/>
    </source>
</evidence>
<dbReference type="InterPro" id="IPR013525">
    <property type="entry name" value="ABC2_TM"/>
</dbReference>
<feature type="transmembrane region" description="Helical" evidence="9">
    <location>
        <begin position="117"/>
        <end position="147"/>
    </location>
</feature>
<dbReference type="AlphaFoldDB" id="A0A0M2H8I6"/>
<dbReference type="PANTHER" id="PTHR30413:SF8">
    <property type="entry name" value="TRANSPORT PERMEASE PROTEIN"/>
    <property type="match status" value="1"/>
</dbReference>
<comment type="subcellular location">
    <subcellularLocation>
        <location evidence="1">Cell inner membrane</location>
        <topology evidence="1">Multi-pass membrane protein</topology>
    </subcellularLocation>
    <subcellularLocation>
        <location evidence="9">Cell membrane</location>
        <topology evidence="9">Multi-pass membrane protein</topology>
    </subcellularLocation>
</comment>
<dbReference type="OrthoDB" id="9789409at2"/>
<evidence type="ECO:0000256" key="9">
    <source>
        <dbReference type="RuleBase" id="RU361157"/>
    </source>
</evidence>
<feature type="transmembrane region" description="Helical" evidence="9">
    <location>
        <begin position="74"/>
        <end position="96"/>
    </location>
</feature>
<protein>
    <recommendedName>
        <fullName evidence="9">Transport permease protein</fullName>
    </recommendedName>
</protein>
<evidence type="ECO:0000256" key="4">
    <source>
        <dbReference type="ARBA" id="ARBA00022475"/>
    </source>
</evidence>
<keyword evidence="6 9" id="KW-0812">Transmembrane</keyword>
<evidence type="ECO:0000313" key="11">
    <source>
        <dbReference type="EMBL" id="KJL42711.1"/>
    </source>
</evidence>
<comment type="similarity">
    <text evidence="2 9">Belongs to the ABC-2 integral membrane protein family.</text>
</comment>
<evidence type="ECO:0000256" key="8">
    <source>
        <dbReference type="ARBA" id="ARBA00023136"/>
    </source>
</evidence>
<keyword evidence="4 9" id="KW-1003">Cell membrane</keyword>
<keyword evidence="12" id="KW-1185">Reference proteome</keyword>
<dbReference type="EMBL" id="JYIZ01000040">
    <property type="protein sequence ID" value="KJL42711.1"/>
    <property type="molecule type" value="Genomic_DNA"/>
</dbReference>
<evidence type="ECO:0000256" key="3">
    <source>
        <dbReference type="ARBA" id="ARBA00022448"/>
    </source>
</evidence>
<accession>A0A0M2H8I6</accession>
<keyword evidence="7 9" id="KW-1133">Transmembrane helix</keyword>
<proteinExistence type="inferred from homology"/>
<comment type="caution">
    <text evidence="11">The sequence shown here is derived from an EMBL/GenBank/DDBJ whole genome shotgun (WGS) entry which is preliminary data.</text>
</comment>
<evidence type="ECO:0000256" key="7">
    <source>
        <dbReference type="ARBA" id="ARBA00022989"/>
    </source>
</evidence>